<keyword evidence="3" id="KW-1185">Reference proteome</keyword>
<accession>A0A9K3M4G5</accession>
<dbReference type="PANTHER" id="PTHR33418:SF1">
    <property type="entry name" value="HELICASE-ASSOCIATED DOMAIN-CONTAINING PROTEIN"/>
    <property type="match status" value="1"/>
</dbReference>
<organism evidence="2 3">
    <name type="scientific">Nitzschia inconspicua</name>
    <dbReference type="NCBI Taxonomy" id="303405"/>
    <lineage>
        <taxon>Eukaryota</taxon>
        <taxon>Sar</taxon>
        <taxon>Stramenopiles</taxon>
        <taxon>Ochrophyta</taxon>
        <taxon>Bacillariophyta</taxon>
        <taxon>Bacillariophyceae</taxon>
        <taxon>Bacillariophycidae</taxon>
        <taxon>Bacillariales</taxon>
        <taxon>Bacillariaceae</taxon>
        <taxon>Nitzschia</taxon>
    </lineage>
</organism>
<reference evidence="2" key="1">
    <citation type="journal article" date="2021" name="Sci. Rep.">
        <title>Diploid genomic architecture of Nitzschia inconspicua, an elite biomass production diatom.</title>
        <authorList>
            <person name="Oliver A."/>
            <person name="Podell S."/>
            <person name="Pinowska A."/>
            <person name="Traller J.C."/>
            <person name="Smith S.R."/>
            <person name="McClure R."/>
            <person name="Beliaev A."/>
            <person name="Bohutskyi P."/>
            <person name="Hill E.A."/>
            <person name="Rabines A."/>
            <person name="Zheng H."/>
            <person name="Allen L.Z."/>
            <person name="Kuo A."/>
            <person name="Grigoriev I.V."/>
            <person name="Allen A.E."/>
            <person name="Hazlebeck D."/>
            <person name="Allen E.E."/>
        </authorList>
    </citation>
    <scope>NUCLEOTIDE SEQUENCE</scope>
    <source>
        <strain evidence="2">Hildebrandi</strain>
    </source>
</reference>
<reference evidence="2" key="2">
    <citation type="submission" date="2021-04" db="EMBL/GenBank/DDBJ databases">
        <authorList>
            <person name="Podell S."/>
        </authorList>
    </citation>
    <scope>NUCLEOTIDE SEQUENCE</scope>
    <source>
        <strain evidence="2">Hildebrandi</strain>
    </source>
</reference>
<keyword evidence="2" id="KW-0347">Helicase</keyword>
<dbReference type="EMBL" id="JAGRRH010000002">
    <property type="protein sequence ID" value="KAG7372861.1"/>
    <property type="molecule type" value="Genomic_DNA"/>
</dbReference>
<gene>
    <name evidence="2" type="ORF">IV203_033585</name>
</gene>
<dbReference type="AlphaFoldDB" id="A0A9K3M4G5"/>
<protein>
    <submittedName>
        <fullName evidence="2">Helicase domain protein</fullName>
    </submittedName>
</protein>
<evidence type="ECO:0000313" key="2">
    <source>
        <dbReference type="EMBL" id="KAG7372861.1"/>
    </source>
</evidence>
<keyword evidence="2" id="KW-0067">ATP-binding</keyword>
<dbReference type="Pfam" id="PF03457">
    <property type="entry name" value="HA"/>
    <property type="match status" value="1"/>
</dbReference>
<keyword evidence="2" id="KW-0378">Hydrolase</keyword>
<sequence length="267" mass="30362">MDLLLSMNMHCNGVPPGSRGDLVNLVSYLNQAEEIATSSPVTFKARTMIYHSRDTSSSLEPTPIRPDHEMFLRKQNSFVMHNEKEPSQQKPMETGSSFSNVFATMDETLDLDEAILAPMVIELFNKHHASTSSKDRFSIGKRASSPGTIIHGSSAPIRLHNYQTSQWDIRFQELIAFHQEHGHLLVPHSFPPNPKLAQWVKRQRHQYKRKHTGHHSTLTDEREEKLSAVVSFLTLTVLYGAHALRLSRPSFWPMDIVGYLPTLKMVP</sequence>
<name>A0A9K3M4G5_9STRA</name>
<dbReference type="Proteomes" id="UP000693970">
    <property type="component" value="Unassembled WGS sequence"/>
</dbReference>
<dbReference type="GO" id="GO:0004386">
    <property type="term" value="F:helicase activity"/>
    <property type="evidence" value="ECO:0007669"/>
    <property type="project" value="UniProtKB-KW"/>
</dbReference>
<comment type="caution">
    <text evidence="2">The sequence shown here is derived from an EMBL/GenBank/DDBJ whole genome shotgun (WGS) entry which is preliminary data.</text>
</comment>
<keyword evidence="2" id="KW-0547">Nucleotide-binding</keyword>
<evidence type="ECO:0000313" key="3">
    <source>
        <dbReference type="Proteomes" id="UP000693970"/>
    </source>
</evidence>
<feature type="domain" description="Helicase-associated" evidence="1">
    <location>
        <begin position="164"/>
        <end position="228"/>
    </location>
</feature>
<dbReference type="InterPro" id="IPR005114">
    <property type="entry name" value="Helicase_assoc"/>
</dbReference>
<dbReference type="PANTHER" id="PTHR33418">
    <property type="entry name" value="HELICASE-ASSOCIATED"/>
    <property type="match status" value="1"/>
</dbReference>
<proteinExistence type="predicted"/>
<dbReference type="OrthoDB" id="498381at2759"/>
<evidence type="ECO:0000259" key="1">
    <source>
        <dbReference type="Pfam" id="PF03457"/>
    </source>
</evidence>